<evidence type="ECO:0000259" key="1">
    <source>
        <dbReference type="Pfam" id="PF02465"/>
    </source>
</evidence>
<gene>
    <name evidence="2" type="ORF">NBRC111894_3555</name>
</gene>
<evidence type="ECO:0000313" key="3">
    <source>
        <dbReference type="Proteomes" id="UP000319716"/>
    </source>
</evidence>
<evidence type="ECO:0000313" key="2">
    <source>
        <dbReference type="EMBL" id="GAY78001.1"/>
    </source>
</evidence>
<protein>
    <recommendedName>
        <fullName evidence="1">Flagellar hook-associated protein 2 N-terminal domain-containing protein</fullName>
    </recommendedName>
</protein>
<feature type="domain" description="Flagellar hook-associated protein 2 N-terminal" evidence="1">
    <location>
        <begin position="8"/>
        <end position="35"/>
    </location>
</feature>
<reference evidence="2 3" key="1">
    <citation type="submission" date="2017-11" db="EMBL/GenBank/DDBJ databases">
        <title>Draft Genome Sequence of Sporolactobacillus inulinus NBRC 111894 Isolated from Koso, a Japanese Sugar-Vegetable Fermented Beverage.</title>
        <authorList>
            <person name="Chiou T.Y."/>
            <person name="Oshima K."/>
            <person name="Suda W."/>
            <person name="Hattori M."/>
            <person name="Takahashi T."/>
        </authorList>
    </citation>
    <scope>NUCLEOTIDE SEQUENCE [LARGE SCALE GENOMIC DNA]</scope>
    <source>
        <strain evidence="2 3">NBRC111894</strain>
    </source>
</reference>
<dbReference type="GO" id="GO:0009424">
    <property type="term" value="C:bacterial-type flagellum hook"/>
    <property type="evidence" value="ECO:0007669"/>
    <property type="project" value="InterPro"/>
</dbReference>
<dbReference type="Proteomes" id="UP000319716">
    <property type="component" value="Unassembled WGS sequence"/>
</dbReference>
<organism evidence="2 3">
    <name type="scientific">Sporolactobacillus inulinus</name>
    <dbReference type="NCBI Taxonomy" id="2078"/>
    <lineage>
        <taxon>Bacteria</taxon>
        <taxon>Bacillati</taxon>
        <taxon>Bacillota</taxon>
        <taxon>Bacilli</taxon>
        <taxon>Bacillales</taxon>
        <taxon>Sporolactobacillaceae</taxon>
        <taxon>Sporolactobacillus</taxon>
    </lineage>
</organism>
<comment type="caution">
    <text evidence="2">The sequence shown here is derived from an EMBL/GenBank/DDBJ whole genome shotgun (WGS) entry which is preliminary data.</text>
</comment>
<dbReference type="AlphaFoldDB" id="A0A4Y1ZGB1"/>
<accession>A0A4Y1ZGB1</accession>
<proteinExistence type="predicted"/>
<dbReference type="InterPro" id="IPR003481">
    <property type="entry name" value="FliD_N"/>
</dbReference>
<name>A0A4Y1ZGB1_9BACL</name>
<dbReference type="EMBL" id="BEXB01000037">
    <property type="protein sequence ID" value="GAY78001.1"/>
    <property type="molecule type" value="Genomic_DNA"/>
</dbReference>
<dbReference type="Pfam" id="PF02465">
    <property type="entry name" value="FliD_N"/>
    <property type="match status" value="1"/>
</dbReference>
<sequence>MQVSGLASGIDVDSIVNKLMQAESVPLDTMNQKCSCLNGNVMTIEV</sequence>